<evidence type="ECO:0000256" key="1">
    <source>
        <dbReference type="SAM" id="MobiDB-lite"/>
    </source>
</evidence>
<protein>
    <submittedName>
        <fullName evidence="2">Uncharacterized protein</fullName>
    </submittedName>
</protein>
<keyword evidence="3" id="KW-1185">Reference proteome</keyword>
<dbReference type="Proteomes" id="UP001321473">
    <property type="component" value="Unassembled WGS sequence"/>
</dbReference>
<accession>A0AAQ4DVT2</accession>
<sequence>IISRWPRQSGESAKATAEHSKHTNKLLRNGPTLMNKKERLFKTSIRLKTEAA</sequence>
<name>A0AAQ4DVT2_AMBAM</name>
<feature type="region of interest" description="Disordered" evidence="1">
    <location>
        <begin position="1"/>
        <end position="52"/>
    </location>
</feature>
<proteinExistence type="predicted"/>
<organism evidence="2 3">
    <name type="scientific">Amblyomma americanum</name>
    <name type="common">Lone star tick</name>
    <dbReference type="NCBI Taxonomy" id="6943"/>
    <lineage>
        <taxon>Eukaryota</taxon>
        <taxon>Metazoa</taxon>
        <taxon>Ecdysozoa</taxon>
        <taxon>Arthropoda</taxon>
        <taxon>Chelicerata</taxon>
        <taxon>Arachnida</taxon>
        <taxon>Acari</taxon>
        <taxon>Parasitiformes</taxon>
        <taxon>Ixodida</taxon>
        <taxon>Ixodoidea</taxon>
        <taxon>Ixodidae</taxon>
        <taxon>Amblyomminae</taxon>
        <taxon>Amblyomma</taxon>
    </lineage>
</organism>
<dbReference type="AlphaFoldDB" id="A0AAQ4DVT2"/>
<evidence type="ECO:0000313" key="3">
    <source>
        <dbReference type="Proteomes" id="UP001321473"/>
    </source>
</evidence>
<feature type="compositionally biased region" description="Basic and acidic residues" evidence="1">
    <location>
        <begin position="35"/>
        <end position="52"/>
    </location>
</feature>
<gene>
    <name evidence="2" type="ORF">V5799_006647</name>
</gene>
<comment type="caution">
    <text evidence="2">The sequence shown here is derived from an EMBL/GenBank/DDBJ whole genome shotgun (WGS) entry which is preliminary data.</text>
</comment>
<dbReference type="EMBL" id="JARKHS020026226">
    <property type="protein sequence ID" value="KAK8766572.1"/>
    <property type="molecule type" value="Genomic_DNA"/>
</dbReference>
<reference evidence="2 3" key="1">
    <citation type="journal article" date="2023" name="Arcadia Sci">
        <title>De novo assembly of a long-read Amblyomma americanum tick genome.</title>
        <authorList>
            <person name="Chou S."/>
            <person name="Poskanzer K.E."/>
            <person name="Rollins M."/>
            <person name="Thuy-Boun P.S."/>
        </authorList>
    </citation>
    <scope>NUCLEOTIDE SEQUENCE [LARGE SCALE GENOMIC DNA]</scope>
    <source>
        <strain evidence="2">F_SG_1</strain>
        <tissue evidence="2">Salivary glands</tissue>
    </source>
</reference>
<evidence type="ECO:0000313" key="2">
    <source>
        <dbReference type="EMBL" id="KAK8766572.1"/>
    </source>
</evidence>
<feature type="non-terminal residue" evidence="2">
    <location>
        <position position="1"/>
    </location>
</feature>